<comment type="cofactor">
    <cofactor evidence="1">
        <name>FAD</name>
        <dbReference type="ChEBI" id="CHEBI:57692"/>
    </cofactor>
</comment>
<keyword evidence="6" id="KW-0325">Glycoprotein</keyword>
<evidence type="ECO:0000259" key="9">
    <source>
        <dbReference type="PROSITE" id="PS51387"/>
    </source>
</evidence>
<feature type="region of interest" description="Disordered" evidence="7">
    <location>
        <begin position="524"/>
        <end position="546"/>
    </location>
</feature>
<dbReference type="STRING" id="4529.A0A0E0PYY6"/>
<dbReference type="SUPFAM" id="SSF56176">
    <property type="entry name" value="FAD-binding/transporter-associated domain-like"/>
    <property type="match status" value="2"/>
</dbReference>
<dbReference type="Pfam" id="PF08031">
    <property type="entry name" value="BBE"/>
    <property type="match status" value="2"/>
</dbReference>
<dbReference type="PANTHER" id="PTHR32448">
    <property type="entry name" value="OS08G0158400 PROTEIN"/>
    <property type="match status" value="1"/>
</dbReference>
<evidence type="ECO:0000256" key="3">
    <source>
        <dbReference type="ARBA" id="ARBA00022630"/>
    </source>
</evidence>
<keyword evidence="4 8" id="KW-0732">Signal</keyword>
<keyword evidence="11" id="KW-1185">Reference proteome</keyword>
<evidence type="ECO:0000256" key="1">
    <source>
        <dbReference type="ARBA" id="ARBA00001974"/>
    </source>
</evidence>
<organism evidence="10 11">
    <name type="scientific">Oryza rufipogon</name>
    <name type="common">Brownbeard rice</name>
    <name type="synonym">Asian wild rice</name>
    <dbReference type="NCBI Taxonomy" id="4529"/>
    <lineage>
        <taxon>Eukaryota</taxon>
        <taxon>Viridiplantae</taxon>
        <taxon>Streptophyta</taxon>
        <taxon>Embryophyta</taxon>
        <taxon>Tracheophyta</taxon>
        <taxon>Spermatophyta</taxon>
        <taxon>Magnoliopsida</taxon>
        <taxon>Liliopsida</taxon>
        <taxon>Poales</taxon>
        <taxon>Poaceae</taxon>
        <taxon>BOP clade</taxon>
        <taxon>Oryzoideae</taxon>
        <taxon>Oryzeae</taxon>
        <taxon>Oryzinae</taxon>
        <taxon>Oryza</taxon>
    </lineage>
</organism>
<dbReference type="InterPro" id="IPR012951">
    <property type="entry name" value="BBE"/>
</dbReference>
<dbReference type="Pfam" id="PF01565">
    <property type="entry name" value="FAD_binding_4"/>
    <property type="match status" value="2"/>
</dbReference>
<keyword evidence="5" id="KW-0274">FAD</keyword>
<evidence type="ECO:0000256" key="8">
    <source>
        <dbReference type="SAM" id="SignalP"/>
    </source>
</evidence>
<sequence length="1079" mass="117528">MAAAPMSFAFTLLAACISFLHHAPAAAAAAPANQTAGFLDCLAASLPAGVVYTHASRSYQSVLESSIKNLLFDTPATPTPVAVVEATDASHVQAAVRCGVGHGVSVRSRSGGHDYEGLSYRSLDAARAFAVVDMAGGALRAVRVDVRGRAAWVGSGATLGEVYYAIANKTSRLGFPGSVGPTVGVGGFLSGGGFGLMLRKHGLASDHVLDATMVDAKGRLLDRAAMGEDLFWAIRGGGGGNFGIVLSWKLRLVPVPATVTVFTVHRSRNQSATDLLAKWQRVAPSLPSDAFLRVVVQNQNAQFESLYLGTRAGLVAAMADAFPELNVTASDCIEMTWVQSVLYFAFYGTGKPPEMLLDRGTGRPDRYFKAKSDYVQEPMPSQVWETTWSWLLKDGAGLLILDPYGGEMARVAPAATPFPHRQALYNIQYYGFWSESGEAAAAKHMGWIRGVYGEMEPYVSKNPRGAYVNYRDLDLGVNDDGDGGGGVARARYEKATVWGRAYFKANFERLAAVKAKVDPDNYFKNEQSIPPLPTRRESPRVESIMSTTPTAASRRLVLILCTLAISCSSGIAGFAAGDDDAFIRCLAAAAVPPRLVHTPGSASYAPTLVSSIRNLRFVTPGTPRPLAIVAAAEAGHAQAAVRCGRRHGVRVRARSGGHDYEGLSYLSLDRRERFAVLDLAALRDVRVDADRAEAWVGSGATLGELYYAVGAASRTLAFPAGVCPTVGVGGHISGGGFGTLMRRYGLAADNVLDAVLVDADGRLLNRTTMGEGLFWAIRGGGGESFGVVLSWKLRLVRVPETVTVFTIRRPRNQSATDLITKWQEISPSLPRDVILRVVVQSQHAQFESLFLGRCRRLARLMRARFPELGMTQSDCEEITWIQSTVYFAFYSSSKPLELLLDRGTEPDRYFKAKSDYVQEPIPRHAWESTWPWLEEHDAGLLILDPYGGEMARVSPAATPFPHRKGNLYNLQYYSFWFEHGAETLERHLSWVRGLYGEMEPYVSKNPRTGYVNYRDMDLGRNEIEGNVTSYTKGKVWGEKYFRGNFERLAAVKAMVDPDDFFRNEQSIPPLPAAKGWSSI</sequence>
<comment type="similarity">
    <text evidence="2">Belongs to the oxygen-dependent FAD-linked oxidoreductase family.</text>
</comment>
<dbReference type="InterPro" id="IPR006094">
    <property type="entry name" value="Oxid_FAD_bind_N"/>
</dbReference>
<dbReference type="AlphaFoldDB" id="A0A0E0PYY6"/>
<dbReference type="EnsemblPlants" id="ORUFI06G18960.1">
    <property type="protein sequence ID" value="ORUFI06G18960.1"/>
    <property type="gene ID" value="ORUFI06G18960"/>
</dbReference>
<dbReference type="HOGENOM" id="CLU_008585_0_0_1"/>
<dbReference type="Gramene" id="ORUFI06G18960.1">
    <property type="protein sequence ID" value="ORUFI06G18960.1"/>
    <property type="gene ID" value="ORUFI06G18960"/>
</dbReference>
<dbReference type="GO" id="GO:0071949">
    <property type="term" value="F:FAD binding"/>
    <property type="evidence" value="ECO:0007669"/>
    <property type="project" value="InterPro"/>
</dbReference>
<evidence type="ECO:0000256" key="4">
    <source>
        <dbReference type="ARBA" id="ARBA00022729"/>
    </source>
</evidence>
<accession>A0A0E0PYY6</accession>
<dbReference type="InterPro" id="IPR016166">
    <property type="entry name" value="FAD-bd_PCMH"/>
</dbReference>
<dbReference type="Gene3D" id="3.30.465.10">
    <property type="match status" value="2"/>
</dbReference>
<evidence type="ECO:0000256" key="6">
    <source>
        <dbReference type="ARBA" id="ARBA00023180"/>
    </source>
</evidence>
<proteinExistence type="inferred from homology"/>
<feature type="signal peptide" evidence="8">
    <location>
        <begin position="1"/>
        <end position="28"/>
    </location>
</feature>
<dbReference type="eggNOG" id="ENOG502QVGN">
    <property type="taxonomic scope" value="Eukaryota"/>
</dbReference>
<protein>
    <recommendedName>
        <fullName evidence="9">FAD-binding PCMH-type domain-containing protein</fullName>
    </recommendedName>
</protein>
<dbReference type="InterPro" id="IPR016169">
    <property type="entry name" value="FAD-bd_PCMH_sub2"/>
</dbReference>
<evidence type="ECO:0000256" key="2">
    <source>
        <dbReference type="ARBA" id="ARBA00005466"/>
    </source>
</evidence>
<dbReference type="InterPro" id="IPR036318">
    <property type="entry name" value="FAD-bd_PCMH-like_sf"/>
</dbReference>
<dbReference type="InterPro" id="IPR016167">
    <property type="entry name" value="FAD-bd_PCMH_sub1"/>
</dbReference>
<name>A0A0E0PYY6_ORYRU</name>
<evidence type="ECO:0000256" key="7">
    <source>
        <dbReference type="SAM" id="MobiDB-lite"/>
    </source>
</evidence>
<evidence type="ECO:0000313" key="11">
    <source>
        <dbReference type="Proteomes" id="UP000008022"/>
    </source>
</evidence>
<dbReference type="Gene3D" id="3.40.462.20">
    <property type="match status" value="2"/>
</dbReference>
<dbReference type="Gene3D" id="3.30.43.10">
    <property type="entry name" value="Uridine Diphospho-n-acetylenolpyruvylglucosamine Reductase, domain 2"/>
    <property type="match status" value="2"/>
</dbReference>
<dbReference type="OMA" id="IQCLSHN"/>
<feature type="chain" id="PRO_5002370618" description="FAD-binding PCMH-type domain-containing protein" evidence="8">
    <location>
        <begin position="29"/>
        <end position="1079"/>
    </location>
</feature>
<reference evidence="10" key="2">
    <citation type="submission" date="2015-06" db="UniProtKB">
        <authorList>
            <consortium name="EnsemblPlants"/>
        </authorList>
    </citation>
    <scope>IDENTIFICATION</scope>
</reference>
<feature type="domain" description="FAD-binding PCMH-type" evidence="9">
    <location>
        <begin position="76"/>
        <end position="255"/>
    </location>
</feature>
<dbReference type="Proteomes" id="UP000008022">
    <property type="component" value="Unassembled WGS sequence"/>
</dbReference>
<evidence type="ECO:0000313" key="10">
    <source>
        <dbReference type="EnsemblPlants" id="ORUFI06G18960.1"/>
    </source>
</evidence>
<reference evidence="11" key="1">
    <citation type="submission" date="2013-06" db="EMBL/GenBank/DDBJ databases">
        <authorList>
            <person name="Zhao Q."/>
        </authorList>
    </citation>
    <scope>NUCLEOTIDE SEQUENCE</scope>
    <source>
        <strain evidence="11">cv. W1943</strain>
    </source>
</reference>
<feature type="domain" description="FAD-binding PCMH-type" evidence="9">
    <location>
        <begin position="621"/>
        <end position="798"/>
    </location>
</feature>
<evidence type="ECO:0000256" key="5">
    <source>
        <dbReference type="ARBA" id="ARBA00022827"/>
    </source>
</evidence>
<keyword evidence="3" id="KW-0285">Flavoprotein</keyword>
<dbReference type="PROSITE" id="PS51387">
    <property type="entry name" value="FAD_PCMH"/>
    <property type="match status" value="2"/>
</dbReference>
<dbReference type="GO" id="GO:0016491">
    <property type="term" value="F:oxidoreductase activity"/>
    <property type="evidence" value="ECO:0007669"/>
    <property type="project" value="InterPro"/>
</dbReference>